<protein>
    <recommendedName>
        <fullName evidence="3">Nitroimidazol reductase NimA-like FMN-containing flavoprotein (Pyridoxamine 5'-phosphate oxidase superfamily)</fullName>
    </recommendedName>
</protein>
<reference evidence="1 2" key="1">
    <citation type="submission" date="2018-03" db="EMBL/GenBank/DDBJ databases">
        <title>Genomic Encyclopedia of Archaeal and Bacterial Type Strains, Phase II (KMG-II): from individual species to whole genera.</title>
        <authorList>
            <person name="Goeker M."/>
        </authorList>
    </citation>
    <scope>NUCLEOTIDE SEQUENCE [LARGE SCALE GENOMIC DNA]</scope>
    <source>
        <strain evidence="1 2">DSM 100214</strain>
    </source>
</reference>
<evidence type="ECO:0008006" key="3">
    <source>
        <dbReference type="Google" id="ProtNLM"/>
    </source>
</evidence>
<dbReference type="EMBL" id="QICL01000007">
    <property type="protein sequence ID" value="PXV65451.1"/>
    <property type="molecule type" value="Genomic_DNA"/>
</dbReference>
<dbReference type="AlphaFoldDB" id="A0A2V3PSF5"/>
<evidence type="ECO:0000313" key="2">
    <source>
        <dbReference type="Proteomes" id="UP000247973"/>
    </source>
</evidence>
<keyword evidence="2" id="KW-1185">Reference proteome</keyword>
<gene>
    <name evidence="1" type="ORF">CLV62_10743</name>
</gene>
<evidence type="ECO:0000313" key="1">
    <source>
        <dbReference type="EMBL" id="PXV65451.1"/>
    </source>
</evidence>
<comment type="caution">
    <text evidence="1">The sequence shown here is derived from an EMBL/GenBank/DDBJ whole genome shotgun (WGS) entry which is preliminary data.</text>
</comment>
<accession>A0A2V3PSF5</accession>
<dbReference type="OrthoDB" id="9794935at2"/>
<proteinExistence type="predicted"/>
<dbReference type="InterPro" id="IPR012349">
    <property type="entry name" value="Split_barrel_FMN-bd"/>
</dbReference>
<dbReference type="Proteomes" id="UP000247973">
    <property type="component" value="Unassembled WGS sequence"/>
</dbReference>
<dbReference type="Gene3D" id="2.30.110.10">
    <property type="entry name" value="Electron Transport, Fmn-binding Protein, Chain A"/>
    <property type="match status" value="1"/>
</dbReference>
<dbReference type="SUPFAM" id="SSF50475">
    <property type="entry name" value="FMN-binding split barrel"/>
    <property type="match status" value="1"/>
</dbReference>
<dbReference type="InterPro" id="IPR024747">
    <property type="entry name" value="Pyridox_Oxase-rel"/>
</dbReference>
<dbReference type="RefSeq" id="WP_110310181.1">
    <property type="nucleotide sequence ID" value="NZ_QICL01000007.1"/>
</dbReference>
<organism evidence="1 2">
    <name type="scientific">Dysgonomonas alginatilytica</name>
    <dbReference type="NCBI Taxonomy" id="1605892"/>
    <lineage>
        <taxon>Bacteria</taxon>
        <taxon>Pseudomonadati</taxon>
        <taxon>Bacteroidota</taxon>
        <taxon>Bacteroidia</taxon>
        <taxon>Bacteroidales</taxon>
        <taxon>Dysgonomonadaceae</taxon>
        <taxon>Dysgonomonas</taxon>
    </lineage>
</organism>
<sequence length="164" mass="18665">MVTITIEEREFIEGTIKECKECFAGMIDTDGLPYVIPMNFGYKDDVVYLHSGPEGTAVRSLESNPSICITFCTPSEITHQHEEVACSYRVQGSSVICRGKVTFVEDFDEKVEILDILMAQYTDRPFKYSDPAVRNVKIWKIPVDKVTGKIFGVPYKESHHFKKD</sequence>
<dbReference type="PANTHER" id="PTHR34071">
    <property type="entry name" value="5-NITROIMIDAZOLE ANTIBIOTICS RESISTANCE PROTEIN, NIMA-FAMILY-RELATED PROTEIN-RELATED"/>
    <property type="match status" value="1"/>
</dbReference>
<dbReference type="PANTHER" id="PTHR34071:SF2">
    <property type="entry name" value="FLAVIN-NUCLEOTIDE-BINDING PROTEIN"/>
    <property type="match status" value="1"/>
</dbReference>
<dbReference type="Pfam" id="PF12900">
    <property type="entry name" value="Pyridox_ox_2"/>
    <property type="match status" value="1"/>
</dbReference>
<name>A0A2V3PSF5_9BACT</name>